<keyword evidence="1" id="KW-1133">Transmembrane helix</keyword>
<dbReference type="RefSeq" id="WP_171021122.1">
    <property type="nucleotide sequence ID" value="NZ_CP034412.1"/>
</dbReference>
<reference evidence="2 3" key="1">
    <citation type="submission" date="2018-12" db="EMBL/GenBank/DDBJ databases">
        <title>Complete Genome Sequence of Glutamicibacter creatinolyticus strain LGCM259,isolated from an abscess of a 12-year-old mare in Italy.</title>
        <authorList>
            <person name="Santos R.G."/>
            <person name="Silva A.L."/>
            <person name="Seyffert N."/>
            <person name="Castro T.L.P."/>
            <person name="Attili A.R."/>
            <person name="Rifici C."/>
            <person name="Mazzullo G."/>
            <person name="Brenig B."/>
            <person name="Venanzi F."/>
            <person name="Azevedo V."/>
        </authorList>
    </citation>
    <scope>NUCLEOTIDE SEQUENCE [LARGE SCALE GENOMIC DNA]</scope>
    <source>
        <strain evidence="2 3">LGCM 259</strain>
    </source>
</reference>
<dbReference type="Proteomes" id="UP000307000">
    <property type="component" value="Chromosome"/>
</dbReference>
<dbReference type="AlphaFoldDB" id="A0A5B7WR96"/>
<keyword evidence="1" id="KW-0472">Membrane</keyword>
<dbReference type="EMBL" id="CP034412">
    <property type="protein sequence ID" value="QCY46656.1"/>
    <property type="molecule type" value="Genomic_DNA"/>
</dbReference>
<feature type="transmembrane region" description="Helical" evidence="1">
    <location>
        <begin position="29"/>
        <end position="48"/>
    </location>
</feature>
<evidence type="ECO:0000313" key="3">
    <source>
        <dbReference type="Proteomes" id="UP000307000"/>
    </source>
</evidence>
<sequence>MWTVVLLGVGAFLAGGAISLKSQKAHISWIIACWALAAMAVIAGWVLTL</sequence>
<gene>
    <name evidence="2" type="ORF">GcLGCM259_0900</name>
</gene>
<evidence type="ECO:0000313" key="2">
    <source>
        <dbReference type="EMBL" id="QCY46656.1"/>
    </source>
</evidence>
<keyword evidence="1" id="KW-0812">Transmembrane</keyword>
<protein>
    <submittedName>
        <fullName evidence="2">Uncharacterized protein</fullName>
    </submittedName>
</protein>
<evidence type="ECO:0000256" key="1">
    <source>
        <dbReference type="SAM" id="Phobius"/>
    </source>
</evidence>
<proteinExistence type="predicted"/>
<accession>A0A5B7WR96</accession>
<keyword evidence="3" id="KW-1185">Reference proteome</keyword>
<organism evidence="2 3">
    <name type="scientific">Glutamicibacter creatinolyticus</name>
    <dbReference type="NCBI Taxonomy" id="162496"/>
    <lineage>
        <taxon>Bacteria</taxon>
        <taxon>Bacillati</taxon>
        <taxon>Actinomycetota</taxon>
        <taxon>Actinomycetes</taxon>
        <taxon>Micrococcales</taxon>
        <taxon>Micrococcaceae</taxon>
        <taxon>Glutamicibacter</taxon>
    </lineage>
</organism>
<dbReference type="KEGG" id="gcr:GcLGCM259_0900"/>
<name>A0A5B7WR96_9MICC</name>